<dbReference type="InterPro" id="IPR011033">
    <property type="entry name" value="PRC_barrel-like_sf"/>
</dbReference>
<dbReference type="Proteomes" id="UP000643405">
    <property type="component" value="Unassembled WGS sequence"/>
</dbReference>
<dbReference type="SUPFAM" id="SSF50346">
    <property type="entry name" value="PRC-barrel domain"/>
    <property type="match status" value="2"/>
</dbReference>
<feature type="compositionally biased region" description="Pro residues" evidence="1">
    <location>
        <begin position="170"/>
        <end position="179"/>
    </location>
</feature>
<sequence length="320" mass="32611">MIRNLLATTAVATLLATAAYAQDTTTPAPAAAPAAPVTEGAPVAAEVSTDGHLASNIVGEDVYNGTADDAEKIGTVSDIVMTADGAAEAVVVSVGGFLGIGAKNVALPYGEFDWAERNGDRWLVIAATKEQLTELADFDKTPFDPMPAQSAATDPAAPAATTDQTAQAPAPAPAAPMTPAPADQSAEAPAAGAPAATTDGTSTAAIDRSTLKEMPAGDMGAEELVGTTVYGANDANVGEIGDVILTADGKVDAYIVNVGGFLGMGEKEVAIGGEKLAFMVDNDNNKYLYTTFTKEQLEAAPEYDEGTFAQNRDQQLLNVQ</sequence>
<organism evidence="4 5">
    <name type="scientific">Oryzicola mucosus</name>
    <dbReference type="NCBI Taxonomy" id="2767425"/>
    <lineage>
        <taxon>Bacteria</taxon>
        <taxon>Pseudomonadati</taxon>
        <taxon>Pseudomonadota</taxon>
        <taxon>Alphaproteobacteria</taxon>
        <taxon>Hyphomicrobiales</taxon>
        <taxon>Phyllobacteriaceae</taxon>
        <taxon>Oryzicola</taxon>
    </lineage>
</organism>
<feature type="compositionally biased region" description="Low complexity" evidence="1">
    <location>
        <begin position="180"/>
        <end position="204"/>
    </location>
</feature>
<keyword evidence="2" id="KW-0732">Signal</keyword>
<name>A0A8J6PMW5_9HYPH</name>
<dbReference type="InterPro" id="IPR027275">
    <property type="entry name" value="PRC-brl_dom"/>
</dbReference>
<feature type="domain" description="PRC-barrel" evidence="3">
    <location>
        <begin position="52"/>
        <end position="132"/>
    </location>
</feature>
<reference evidence="4" key="1">
    <citation type="submission" date="2020-09" db="EMBL/GenBank/DDBJ databases">
        <title>Genome seq and assembly of Tianweitania sp.</title>
        <authorList>
            <person name="Chhetri G."/>
        </authorList>
    </citation>
    <scope>NUCLEOTIDE SEQUENCE</scope>
    <source>
        <strain evidence="4">Rool2</strain>
    </source>
</reference>
<gene>
    <name evidence="4" type="ORF">ICI42_21700</name>
</gene>
<dbReference type="RefSeq" id="WP_188166698.1">
    <property type="nucleotide sequence ID" value="NZ_JACVVX010000011.1"/>
</dbReference>
<evidence type="ECO:0000259" key="3">
    <source>
        <dbReference type="Pfam" id="PF05239"/>
    </source>
</evidence>
<feature type="chain" id="PRO_5035236641" evidence="2">
    <location>
        <begin position="22"/>
        <end position="320"/>
    </location>
</feature>
<evidence type="ECO:0000256" key="1">
    <source>
        <dbReference type="SAM" id="MobiDB-lite"/>
    </source>
</evidence>
<feature type="signal peptide" evidence="2">
    <location>
        <begin position="1"/>
        <end position="21"/>
    </location>
</feature>
<dbReference type="PANTHER" id="PTHR36505">
    <property type="entry name" value="BLR1072 PROTEIN"/>
    <property type="match status" value="1"/>
</dbReference>
<dbReference type="PANTHER" id="PTHR36505:SF1">
    <property type="entry name" value="BLR1072 PROTEIN"/>
    <property type="match status" value="1"/>
</dbReference>
<dbReference type="AlphaFoldDB" id="A0A8J6PMW5"/>
<keyword evidence="5" id="KW-1185">Reference proteome</keyword>
<feature type="domain" description="PRC-barrel" evidence="3">
    <location>
        <begin position="219"/>
        <end position="297"/>
    </location>
</feature>
<dbReference type="Pfam" id="PF05239">
    <property type="entry name" value="PRC"/>
    <property type="match status" value="2"/>
</dbReference>
<accession>A0A8J6PMW5</accession>
<feature type="region of interest" description="Disordered" evidence="1">
    <location>
        <begin position="139"/>
        <end position="204"/>
    </location>
</feature>
<proteinExistence type="predicted"/>
<dbReference type="Gene3D" id="2.30.30.240">
    <property type="entry name" value="PRC-barrel domain"/>
    <property type="match status" value="2"/>
</dbReference>
<evidence type="ECO:0000313" key="4">
    <source>
        <dbReference type="EMBL" id="MBD0417258.1"/>
    </source>
</evidence>
<evidence type="ECO:0000256" key="2">
    <source>
        <dbReference type="SAM" id="SignalP"/>
    </source>
</evidence>
<evidence type="ECO:0000313" key="5">
    <source>
        <dbReference type="Proteomes" id="UP000643405"/>
    </source>
</evidence>
<dbReference type="EMBL" id="JACVVX010000011">
    <property type="protein sequence ID" value="MBD0417258.1"/>
    <property type="molecule type" value="Genomic_DNA"/>
</dbReference>
<protein>
    <submittedName>
        <fullName evidence="4">PRC-barrel domain-containing protein</fullName>
    </submittedName>
</protein>
<feature type="compositionally biased region" description="Low complexity" evidence="1">
    <location>
        <begin position="147"/>
        <end position="169"/>
    </location>
</feature>
<comment type="caution">
    <text evidence="4">The sequence shown here is derived from an EMBL/GenBank/DDBJ whole genome shotgun (WGS) entry which is preliminary data.</text>
</comment>